<dbReference type="Proteomes" id="UP001322785">
    <property type="component" value="Chromosome"/>
</dbReference>
<reference evidence="1 2" key="1">
    <citation type="submission" date="2023-12" db="EMBL/GenBank/DDBJ databases">
        <authorList>
            <person name="Menendez E."/>
            <person name="Kaur S."/>
            <person name="Flores-Felix J.D."/>
            <person name="diCenzo G.C."/>
            <person name="Peix A."/>
            <person name="Velazquez E."/>
        </authorList>
    </citation>
    <scope>NUCLEOTIDE SEQUENCE [LARGE SCALE GENOMIC DNA]</scope>
    <source>
        <strain evidence="1 2">CIP 108029</strain>
    </source>
</reference>
<gene>
    <name evidence="1" type="ORF">U5G49_001752</name>
</gene>
<protein>
    <submittedName>
        <fullName evidence="1">Uncharacterized protein</fullName>
    </submittedName>
</protein>
<dbReference type="RefSeq" id="WP_193446844.1">
    <property type="nucleotide sequence ID" value="NZ_BSOQ01000045.1"/>
</dbReference>
<evidence type="ECO:0000313" key="1">
    <source>
        <dbReference type="EMBL" id="WQN36659.1"/>
    </source>
</evidence>
<keyword evidence="2" id="KW-1185">Reference proteome</keyword>
<proteinExistence type="predicted"/>
<name>A0ABZ0ZB91_9HYPH</name>
<evidence type="ECO:0000313" key="2">
    <source>
        <dbReference type="Proteomes" id="UP001322785"/>
    </source>
</evidence>
<organism evidence="1 2">
    <name type="scientific">Rhizobium indigoferae</name>
    <dbReference type="NCBI Taxonomy" id="158891"/>
    <lineage>
        <taxon>Bacteria</taxon>
        <taxon>Pseudomonadati</taxon>
        <taxon>Pseudomonadota</taxon>
        <taxon>Alphaproteobacteria</taxon>
        <taxon>Hyphomicrobiales</taxon>
        <taxon>Rhizobiaceae</taxon>
        <taxon>Rhizobium/Agrobacterium group</taxon>
        <taxon>Rhizobium</taxon>
    </lineage>
</organism>
<accession>A0ABZ0ZB91</accession>
<sequence>MNYREIWTDADFVDMGWHDALIYSMSFPQANYAIRFDIDYIFKWHWEREAVRGWDVAPCTLEFNNVSDLSVSLSWPTQGDTSIHHITRKNSRLSPNGKIMLWDYQIELDVGDLSFTATGFTQTVRKPPIFSTSQALGERGEAS</sequence>
<dbReference type="EMBL" id="CP140635">
    <property type="protein sequence ID" value="WQN36659.1"/>
    <property type="molecule type" value="Genomic_DNA"/>
</dbReference>